<feature type="compositionally biased region" description="Low complexity" evidence="1">
    <location>
        <begin position="31"/>
        <end position="41"/>
    </location>
</feature>
<comment type="caution">
    <text evidence="2">The sequence shown here is derived from an EMBL/GenBank/DDBJ whole genome shotgun (WGS) entry which is preliminary data.</text>
</comment>
<name>M0CSI9_9EURY</name>
<dbReference type="STRING" id="797114.C475_11425"/>
<dbReference type="EMBL" id="AOIU01000028">
    <property type="protein sequence ID" value="ELZ24844.1"/>
    <property type="molecule type" value="Genomic_DNA"/>
</dbReference>
<keyword evidence="3" id="KW-1185">Reference proteome</keyword>
<accession>M0CSI9</accession>
<dbReference type="Proteomes" id="UP000011626">
    <property type="component" value="Unassembled WGS sequence"/>
</dbReference>
<reference evidence="2 3" key="1">
    <citation type="journal article" date="2014" name="PLoS Genet.">
        <title>Phylogenetically driven sequencing of extremely halophilic archaea reveals strategies for static and dynamic osmo-response.</title>
        <authorList>
            <person name="Becker E.A."/>
            <person name="Seitzer P.M."/>
            <person name="Tritt A."/>
            <person name="Larsen D."/>
            <person name="Krusor M."/>
            <person name="Yao A.I."/>
            <person name="Wu D."/>
            <person name="Madern D."/>
            <person name="Eisen J.A."/>
            <person name="Darling A.E."/>
            <person name="Facciotti M.T."/>
        </authorList>
    </citation>
    <scope>NUCLEOTIDE SEQUENCE [LARGE SCALE GENOMIC DNA]</scope>
    <source>
        <strain evidence="2 3">2-9-1</strain>
    </source>
</reference>
<evidence type="ECO:0000313" key="3">
    <source>
        <dbReference type="Proteomes" id="UP000011626"/>
    </source>
</evidence>
<gene>
    <name evidence="2" type="ORF">C475_11425</name>
</gene>
<dbReference type="AlphaFoldDB" id="M0CSI9"/>
<protein>
    <submittedName>
        <fullName evidence="2">Uncharacterized protein</fullName>
    </submittedName>
</protein>
<organism evidence="2 3">
    <name type="scientific">Halosimplex carlsbadense 2-9-1</name>
    <dbReference type="NCBI Taxonomy" id="797114"/>
    <lineage>
        <taxon>Archaea</taxon>
        <taxon>Methanobacteriati</taxon>
        <taxon>Methanobacteriota</taxon>
        <taxon>Stenosarchaea group</taxon>
        <taxon>Halobacteria</taxon>
        <taxon>Halobacteriales</taxon>
        <taxon>Haloarculaceae</taxon>
        <taxon>Halosimplex</taxon>
    </lineage>
</organism>
<evidence type="ECO:0000313" key="2">
    <source>
        <dbReference type="EMBL" id="ELZ24844.1"/>
    </source>
</evidence>
<dbReference type="OrthoDB" id="306445at2157"/>
<proteinExistence type="predicted"/>
<dbReference type="eggNOG" id="arCOG09074">
    <property type="taxonomic scope" value="Archaea"/>
</dbReference>
<dbReference type="PROSITE" id="PS51257">
    <property type="entry name" value="PROKAR_LIPOPROTEIN"/>
    <property type="match status" value="1"/>
</dbReference>
<sequence length="220" mass="23400">MRRRSVLASLSACAGLAGCRSVGTPDPTDNSTETPPTCESPSTRRVELAGTGALPAAAGVSATVTTERTRSTAEAPARFTVALTNDGSDCAVDATDDGRCHLLNRGAGRSEPRGLWLYRAGDAPTDRAGECWTRDLPPRDSVGFDGYGCGRYPFDSGETVGTTYEVWDDYTADGYLRPGTYRFDVSIALWAETPDEEDGTDPDPAVVDWWFELSVSADGG</sequence>
<dbReference type="RefSeq" id="WP_006883959.1">
    <property type="nucleotide sequence ID" value="NZ_AOIU01000028.1"/>
</dbReference>
<feature type="region of interest" description="Disordered" evidence="1">
    <location>
        <begin position="21"/>
        <end position="43"/>
    </location>
</feature>
<evidence type="ECO:0000256" key="1">
    <source>
        <dbReference type="SAM" id="MobiDB-lite"/>
    </source>
</evidence>